<keyword evidence="8" id="KW-1185">Reference proteome</keyword>
<sequence>MTATAQDTEVVLKVSGLEAGYERPGRHGFGRRRVPVVAGLDLTVRAGRTLGVVGESGCGKSTLARAVVGLRPAFAGSIEFAGADLASVPPRRRRRMSRDLQMVFQDPYTSLNPRMTVADVIAEGWRVHSGIVPRDRADAEVARLLDLVGLSPEHGPRHLHQLSGGQCQRVAIARALALRPKLLVCDEAVSALDVSVRAQILNLLADLQSELGVAYLFISHDLDVVRHIAHDVAVMYLGTIVEQGPAAEVFGDPQHPYTRALLSAAPSVHDRPDDDAGEIVLRGEVPSPAEPPSGCRFRTRCYMAADVCERETPALVPRGGPPQAVACHFADGAGTTAPPAKERAPEERAPEGGAREGQARP</sequence>
<dbReference type="GO" id="GO:0055085">
    <property type="term" value="P:transmembrane transport"/>
    <property type="evidence" value="ECO:0007669"/>
    <property type="project" value="UniProtKB-ARBA"/>
</dbReference>
<comment type="similarity">
    <text evidence="1">Belongs to the ABC transporter superfamily.</text>
</comment>
<dbReference type="InterPro" id="IPR017871">
    <property type="entry name" value="ABC_transporter-like_CS"/>
</dbReference>
<dbReference type="Pfam" id="PF00005">
    <property type="entry name" value="ABC_tran"/>
    <property type="match status" value="1"/>
</dbReference>
<dbReference type="FunFam" id="3.40.50.300:FF:000016">
    <property type="entry name" value="Oligopeptide ABC transporter ATP-binding component"/>
    <property type="match status" value="1"/>
</dbReference>
<evidence type="ECO:0000313" key="7">
    <source>
        <dbReference type="EMBL" id="NYE13731.1"/>
    </source>
</evidence>
<dbReference type="PANTHER" id="PTHR43776">
    <property type="entry name" value="TRANSPORT ATP-BINDING PROTEIN"/>
    <property type="match status" value="1"/>
</dbReference>
<dbReference type="InterPro" id="IPR003593">
    <property type="entry name" value="AAA+_ATPase"/>
</dbReference>
<dbReference type="RefSeq" id="WP_179834724.1">
    <property type="nucleotide sequence ID" value="NZ_BMRD01000024.1"/>
</dbReference>
<dbReference type="SMART" id="SM00382">
    <property type="entry name" value="AAA"/>
    <property type="match status" value="1"/>
</dbReference>
<protein>
    <submittedName>
        <fullName evidence="7">Peptide/nickel transport system ATP-binding protein/oligopeptide transport system ATP-binding protein</fullName>
    </submittedName>
</protein>
<keyword evidence="2" id="KW-0813">Transport</keyword>
<evidence type="ECO:0000256" key="1">
    <source>
        <dbReference type="ARBA" id="ARBA00005417"/>
    </source>
</evidence>
<reference evidence="7 8" key="1">
    <citation type="submission" date="2020-07" db="EMBL/GenBank/DDBJ databases">
        <title>Sequencing the genomes of 1000 actinobacteria strains.</title>
        <authorList>
            <person name="Klenk H.-P."/>
        </authorList>
    </citation>
    <scope>NUCLEOTIDE SEQUENCE [LARGE SCALE GENOMIC DNA]</scope>
    <source>
        <strain evidence="7 8">DSM 43461</strain>
    </source>
</reference>
<dbReference type="NCBIfam" id="TIGR01727">
    <property type="entry name" value="oligo_HPY"/>
    <property type="match status" value="1"/>
</dbReference>
<dbReference type="GO" id="GO:0005524">
    <property type="term" value="F:ATP binding"/>
    <property type="evidence" value="ECO:0007669"/>
    <property type="project" value="UniProtKB-KW"/>
</dbReference>
<comment type="caution">
    <text evidence="7">The sequence shown here is derived from an EMBL/GenBank/DDBJ whole genome shotgun (WGS) entry which is preliminary data.</text>
</comment>
<dbReference type="Gene3D" id="3.40.50.300">
    <property type="entry name" value="P-loop containing nucleotide triphosphate hydrolases"/>
    <property type="match status" value="1"/>
</dbReference>
<evidence type="ECO:0000256" key="2">
    <source>
        <dbReference type="ARBA" id="ARBA00022448"/>
    </source>
</evidence>
<evidence type="ECO:0000256" key="5">
    <source>
        <dbReference type="SAM" id="MobiDB-lite"/>
    </source>
</evidence>
<gene>
    <name evidence="7" type="ORF">BJ999_004027</name>
</gene>
<evidence type="ECO:0000256" key="4">
    <source>
        <dbReference type="ARBA" id="ARBA00022840"/>
    </source>
</evidence>
<dbReference type="PROSITE" id="PS00211">
    <property type="entry name" value="ABC_TRANSPORTER_1"/>
    <property type="match status" value="1"/>
</dbReference>
<dbReference type="EMBL" id="JACCBT010000001">
    <property type="protein sequence ID" value="NYE13731.1"/>
    <property type="molecule type" value="Genomic_DNA"/>
</dbReference>
<dbReference type="Proteomes" id="UP000591272">
    <property type="component" value="Unassembled WGS sequence"/>
</dbReference>
<evidence type="ECO:0000256" key="3">
    <source>
        <dbReference type="ARBA" id="ARBA00022741"/>
    </source>
</evidence>
<keyword evidence="3" id="KW-0547">Nucleotide-binding</keyword>
<dbReference type="PROSITE" id="PS50893">
    <property type="entry name" value="ABC_TRANSPORTER_2"/>
    <property type="match status" value="1"/>
</dbReference>
<feature type="domain" description="ABC transporter" evidence="6">
    <location>
        <begin position="12"/>
        <end position="262"/>
    </location>
</feature>
<feature type="compositionally biased region" description="Basic and acidic residues" evidence="5">
    <location>
        <begin position="340"/>
        <end position="361"/>
    </location>
</feature>
<keyword evidence="4 7" id="KW-0067">ATP-binding</keyword>
<dbReference type="InterPro" id="IPR003439">
    <property type="entry name" value="ABC_transporter-like_ATP-bd"/>
</dbReference>
<dbReference type="AlphaFoldDB" id="A0A7Y9KDU8"/>
<dbReference type="InterPro" id="IPR050319">
    <property type="entry name" value="ABC_transp_ATP-bind"/>
</dbReference>
<dbReference type="GO" id="GO:0015833">
    <property type="term" value="P:peptide transport"/>
    <property type="evidence" value="ECO:0007669"/>
    <property type="project" value="InterPro"/>
</dbReference>
<proteinExistence type="inferred from homology"/>
<feature type="region of interest" description="Disordered" evidence="5">
    <location>
        <begin position="326"/>
        <end position="361"/>
    </location>
</feature>
<dbReference type="Pfam" id="PF08352">
    <property type="entry name" value="oligo_HPY"/>
    <property type="match status" value="1"/>
</dbReference>
<dbReference type="GO" id="GO:0016887">
    <property type="term" value="F:ATP hydrolysis activity"/>
    <property type="evidence" value="ECO:0007669"/>
    <property type="project" value="InterPro"/>
</dbReference>
<dbReference type="PANTHER" id="PTHR43776:SF7">
    <property type="entry name" value="D,D-DIPEPTIDE TRANSPORT ATP-BINDING PROTEIN DDPF-RELATED"/>
    <property type="match status" value="1"/>
</dbReference>
<evidence type="ECO:0000313" key="8">
    <source>
        <dbReference type="Proteomes" id="UP000591272"/>
    </source>
</evidence>
<organism evidence="7 8">
    <name type="scientific">Actinomadura citrea</name>
    <dbReference type="NCBI Taxonomy" id="46158"/>
    <lineage>
        <taxon>Bacteria</taxon>
        <taxon>Bacillati</taxon>
        <taxon>Actinomycetota</taxon>
        <taxon>Actinomycetes</taxon>
        <taxon>Streptosporangiales</taxon>
        <taxon>Thermomonosporaceae</taxon>
        <taxon>Actinomadura</taxon>
    </lineage>
</organism>
<dbReference type="InterPro" id="IPR013563">
    <property type="entry name" value="Oligopep_ABC_C"/>
</dbReference>
<evidence type="ECO:0000259" key="6">
    <source>
        <dbReference type="PROSITE" id="PS50893"/>
    </source>
</evidence>
<dbReference type="CDD" id="cd03257">
    <property type="entry name" value="ABC_NikE_OppD_transporters"/>
    <property type="match status" value="1"/>
</dbReference>
<name>A0A7Y9KDU8_9ACTN</name>
<dbReference type="SUPFAM" id="SSF52540">
    <property type="entry name" value="P-loop containing nucleoside triphosphate hydrolases"/>
    <property type="match status" value="1"/>
</dbReference>
<accession>A0A7Y9KDU8</accession>
<dbReference type="InterPro" id="IPR027417">
    <property type="entry name" value="P-loop_NTPase"/>
</dbReference>